<evidence type="ECO:0000256" key="3">
    <source>
        <dbReference type="ARBA" id="ARBA00022629"/>
    </source>
</evidence>
<dbReference type="InterPro" id="IPR036388">
    <property type="entry name" value="WH-like_DNA-bd_sf"/>
</dbReference>
<dbReference type="Gene3D" id="1.10.10.10">
    <property type="entry name" value="Winged helix-like DNA-binding domain superfamily/Winged helix DNA-binding domain"/>
    <property type="match status" value="1"/>
</dbReference>
<reference evidence="4 5" key="1">
    <citation type="submission" date="2017-04" db="EMBL/GenBank/DDBJ databases">
        <authorList>
            <person name="Afonso C.L."/>
            <person name="Miller P.J."/>
            <person name="Scott M.A."/>
            <person name="Spackman E."/>
            <person name="Goraichik I."/>
            <person name="Dimitrov K.M."/>
            <person name="Suarez D.L."/>
            <person name="Swayne D.E."/>
        </authorList>
    </citation>
    <scope>NUCLEOTIDE SEQUENCE [LARGE SCALE GENOMIC DNA]</scope>
    <source>
        <strain evidence="4 5">11</strain>
    </source>
</reference>
<dbReference type="Gene3D" id="3.30.420.40">
    <property type="match status" value="2"/>
</dbReference>
<dbReference type="PANTHER" id="PTHR18964:SF149">
    <property type="entry name" value="BIFUNCTIONAL UDP-N-ACETYLGLUCOSAMINE 2-EPIMERASE_N-ACETYLMANNOSAMINE KINASE"/>
    <property type="match status" value="1"/>
</dbReference>
<keyword evidence="5" id="KW-1185">Reference proteome</keyword>
<dbReference type="PANTHER" id="PTHR18964">
    <property type="entry name" value="ROK (REPRESSOR, ORF, KINASE) FAMILY"/>
    <property type="match status" value="1"/>
</dbReference>
<comment type="similarity">
    <text evidence="2">Belongs to the ROK (NagC/XylR) family.</text>
</comment>
<dbReference type="EMBL" id="FXAZ01000007">
    <property type="protein sequence ID" value="SMG56572.1"/>
    <property type="molecule type" value="Genomic_DNA"/>
</dbReference>
<dbReference type="OrthoDB" id="9796533at2"/>
<evidence type="ECO:0000313" key="4">
    <source>
        <dbReference type="EMBL" id="SMG56572.1"/>
    </source>
</evidence>
<dbReference type="InterPro" id="IPR036390">
    <property type="entry name" value="WH_DNA-bd_sf"/>
</dbReference>
<sequence length="390" mass="42310">MVVSITGDQALVKKINMSLALETIRVHAPVSRAQVAELTGLNKATVSNLVSDLLEQQLVTEIGPGQSSGGRKPLLLLFNRHAGHSIGIHLDVHSFSIALCDLSGQILFEKLNLRLLHSDPVQVTEQLSSVIQELIDLAPASPYGVIGIGVGAPGMVDEQGCVLFAPNLGWEQIPLRQWLQDRFTHIPVLVDNEANAGAIGEYEYGAGKHVQHLIYVSAGAGIGTGIMTRGEIFRGAMGYSGELGHMTIDVHGRKCSCGNRGCWELYASEKAILDPQKSLPFHTLYEAIQAAERDDADALHFLYQLGEYLGIGIANLVNGFNPDLIIIGNQFAHLERWIKAAVLRSVKQRALQSHQQNLNIVYAPLQQRSTLLGAANQAIRSFVGRAKVTV</sequence>
<evidence type="ECO:0000256" key="1">
    <source>
        <dbReference type="ARBA" id="ARBA00002486"/>
    </source>
</evidence>
<dbReference type="InterPro" id="IPR000600">
    <property type="entry name" value="ROK"/>
</dbReference>
<keyword evidence="3" id="KW-0119">Carbohydrate metabolism</keyword>
<dbReference type="CDD" id="cd24076">
    <property type="entry name" value="ASKHA_ATPase_ROK_BsXylR-like"/>
    <property type="match status" value="1"/>
</dbReference>
<dbReference type="Pfam" id="PF00480">
    <property type="entry name" value="ROK"/>
    <property type="match status" value="1"/>
</dbReference>
<evidence type="ECO:0000256" key="2">
    <source>
        <dbReference type="ARBA" id="ARBA00006479"/>
    </source>
</evidence>
<name>A0A1X7LTH2_9BACL</name>
<evidence type="ECO:0000313" key="5">
    <source>
        <dbReference type="Proteomes" id="UP000193834"/>
    </source>
</evidence>
<dbReference type="SUPFAM" id="SSF46785">
    <property type="entry name" value="Winged helix' DNA-binding domain"/>
    <property type="match status" value="1"/>
</dbReference>
<dbReference type="AlphaFoldDB" id="A0A1X7LTH2"/>
<dbReference type="STRING" id="1852522.SAMN06295960_4161"/>
<protein>
    <submittedName>
        <fullName evidence="4">Xylose repressor, XylR</fullName>
    </submittedName>
</protein>
<organism evidence="4 5">
    <name type="scientific">Paenibacillus aquistagni</name>
    <dbReference type="NCBI Taxonomy" id="1852522"/>
    <lineage>
        <taxon>Bacteria</taxon>
        <taxon>Bacillati</taxon>
        <taxon>Bacillota</taxon>
        <taxon>Bacilli</taxon>
        <taxon>Bacillales</taxon>
        <taxon>Paenibacillaceae</taxon>
        <taxon>Paenibacillus</taxon>
    </lineage>
</organism>
<dbReference type="InterPro" id="IPR043129">
    <property type="entry name" value="ATPase_NBD"/>
</dbReference>
<accession>A0A1X7LTH2</accession>
<proteinExistence type="inferred from homology"/>
<dbReference type="GO" id="GO:0042732">
    <property type="term" value="P:D-xylose metabolic process"/>
    <property type="evidence" value="ECO:0007669"/>
    <property type="project" value="UniProtKB-KW"/>
</dbReference>
<gene>
    <name evidence="4" type="ORF">SAMN06295960_4161</name>
</gene>
<comment type="function">
    <text evidence="1">Transcriptional repressor of xylose-utilizing enzymes.</text>
</comment>
<dbReference type="SUPFAM" id="SSF53067">
    <property type="entry name" value="Actin-like ATPase domain"/>
    <property type="match status" value="1"/>
</dbReference>
<keyword evidence="3" id="KW-0859">Xylose metabolism</keyword>
<dbReference type="Proteomes" id="UP000193834">
    <property type="component" value="Unassembled WGS sequence"/>
</dbReference>